<evidence type="ECO:0000256" key="2">
    <source>
        <dbReference type="ARBA" id="ARBA00022691"/>
    </source>
</evidence>
<feature type="binding site" evidence="8">
    <location>
        <position position="70"/>
    </location>
    <ligand>
        <name>S-adenosyl-L-methionine</name>
        <dbReference type="ChEBI" id="CHEBI:59789"/>
    </ligand>
</feature>
<evidence type="ECO:0000313" key="10">
    <source>
        <dbReference type="EMBL" id="NKE69747.1"/>
    </source>
</evidence>
<dbReference type="GO" id="GO:1904047">
    <property type="term" value="F:S-adenosyl-L-methionine binding"/>
    <property type="evidence" value="ECO:0007669"/>
    <property type="project" value="UniProtKB-UniRule"/>
</dbReference>
<dbReference type="SFLD" id="SFLDS00029">
    <property type="entry name" value="Radical_SAM"/>
    <property type="match status" value="1"/>
</dbReference>
<dbReference type="GO" id="GO:0051539">
    <property type="term" value="F:4 iron, 4 sulfur cluster binding"/>
    <property type="evidence" value="ECO:0007669"/>
    <property type="project" value="UniProtKB-UniRule"/>
</dbReference>
<gene>
    <name evidence="8" type="primary">queE</name>
    <name evidence="10" type="ORF">MNODULE_03175</name>
</gene>
<comment type="cofactor">
    <cofactor evidence="8">
        <name>[4Fe-4S] cluster</name>
        <dbReference type="ChEBI" id="CHEBI:49883"/>
    </cofactor>
    <text evidence="8">Binds 1 [4Fe-4S] cluster. The cluster is coordinated with 3 cysteines and an exchangeable S-adenosyl-L-methionine.</text>
</comment>
<sequence>MKVNEIFKSIQGESTYAGLPCVFVRTAFCNLRCGWCDTTYAFYEGADRSVESVLQEVRGHACRLVEVTGGEPLLQEEVYPLVTRLLDEGYVVLIETSGSIPIDRVDPRAVIVMDIKCPGSKMSHAVHWENLGRLKKGDEVKFVIADRADYDWAKEVLSQHPRLFDHPVLFSPVFNQMDSRQLAEWILEEKLPVRFQLQLHKYIWDPAMRGV</sequence>
<dbReference type="Pfam" id="PF04055">
    <property type="entry name" value="Radical_SAM"/>
    <property type="match status" value="1"/>
</dbReference>
<comment type="caution">
    <text evidence="10">The sequence shown here is derived from an EMBL/GenBank/DDBJ whole genome shotgun (WGS) entry which is preliminary data.</text>
</comment>
<reference evidence="10 11" key="1">
    <citation type="journal article" date="2020" name="Nature">
        <title>Bacterial chemolithoautotrophy via manganese oxidation.</title>
        <authorList>
            <person name="Yu H."/>
            <person name="Leadbetter J.R."/>
        </authorList>
    </citation>
    <scope>NUCLEOTIDE SEQUENCE [LARGE SCALE GENOMIC DNA]</scope>
    <source>
        <strain evidence="10 11">Mn-1</strain>
    </source>
</reference>
<feature type="binding site" evidence="8">
    <location>
        <position position="25"/>
    </location>
    <ligand>
        <name>substrate</name>
    </ligand>
</feature>
<feature type="binding site" evidence="8">
    <location>
        <position position="38"/>
    </location>
    <ligand>
        <name>Mg(2+)</name>
        <dbReference type="ChEBI" id="CHEBI:18420"/>
    </ligand>
</feature>
<dbReference type="GO" id="GO:0008616">
    <property type="term" value="P:tRNA queuosine(34) biosynthetic process"/>
    <property type="evidence" value="ECO:0007669"/>
    <property type="project" value="UniProtKB-UniRule"/>
</dbReference>
<organism evidence="10 11">
    <name type="scientific">Candidatus Manganitrophus noduliformans</name>
    <dbReference type="NCBI Taxonomy" id="2606439"/>
    <lineage>
        <taxon>Bacteria</taxon>
        <taxon>Pseudomonadati</taxon>
        <taxon>Nitrospirota</taxon>
        <taxon>Nitrospiria</taxon>
        <taxon>Candidatus Troglogloeales</taxon>
        <taxon>Candidatus Manganitrophaceae</taxon>
        <taxon>Candidatus Manganitrophus</taxon>
    </lineage>
</organism>
<comment type="similarity">
    <text evidence="8">Belongs to the radical SAM superfamily. 7-carboxy-7-deazaguanine synthase family.</text>
</comment>
<dbReference type="AlphaFoldDB" id="A0A7X6DM37"/>
<comment type="catalytic activity">
    <reaction evidence="8">
        <text>6-carboxy-5,6,7,8-tetrahydropterin + H(+) = 7-carboxy-7-carbaguanine + NH4(+)</text>
        <dbReference type="Rhea" id="RHEA:27974"/>
        <dbReference type="ChEBI" id="CHEBI:15378"/>
        <dbReference type="ChEBI" id="CHEBI:28938"/>
        <dbReference type="ChEBI" id="CHEBI:61032"/>
        <dbReference type="ChEBI" id="CHEBI:61036"/>
        <dbReference type="EC" id="4.3.99.3"/>
    </reaction>
</comment>
<comment type="cofactor">
    <cofactor evidence="8">
        <name>Mg(2+)</name>
        <dbReference type="ChEBI" id="CHEBI:18420"/>
    </cofactor>
</comment>
<protein>
    <recommendedName>
        <fullName evidence="8">7-carboxy-7-deazaguanine synthase</fullName>
        <shortName evidence="8">CDG synthase</shortName>
        <ecNumber evidence="8">4.3.99.3</ecNumber>
    </recommendedName>
    <alternativeName>
        <fullName evidence="8">Queuosine biosynthesis protein QueE</fullName>
    </alternativeName>
</protein>
<keyword evidence="7 8" id="KW-0456">Lyase</keyword>
<comment type="subunit">
    <text evidence="8">Homodimer.</text>
</comment>
<dbReference type="GO" id="GO:0000287">
    <property type="term" value="F:magnesium ion binding"/>
    <property type="evidence" value="ECO:0007669"/>
    <property type="project" value="UniProtKB-UniRule"/>
</dbReference>
<feature type="binding site" evidence="8">
    <location>
        <position position="68"/>
    </location>
    <ligand>
        <name>substrate</name>
    </ligand>
</feature>
<dbReference type="Gene3D" id="3.20.20.70">
    <property type="entry name" value="Aldolase class I"/>
    <property type="match status" value="1"/>
</dbReference>
<dbReference type="SUPFAM" id="SSF102114">
    <property type="entry name" value="Radical SAM enzymes"/>
    <property type="match status" value="1"/>
</dbReference>
<evidence type="ECO:0000256" key="5">
    <source>
        <dbReference type="ARBA" id="ARBA00023004"/>
    </source>
</evidence>
<keyword evidence="2 8" id="KW-0949">S-adenosyl-L-methionine</keyword>
<feature type="binding site" evidence="8">
    <location>
        <position position="33"/>
    </location>
    <ligand>
        <name>[4Fe-4S] cluster</name>
        <dbReference type="ChEBI" id="CHEBI:49883"/>
        <note>4Fe-4S-S-AdoMet</note>
    </ligand>
</feature>
<evidence type="ECO:0000313" key="11">
    <source>
        <dbReference type="Proteomes" id="UP000534783"/>
    </source>
</evidence>
<evidence type="ECO:0000256" key="1">
    <source>
        <dbReference type="ARBA" id="ARBA00022485"/>
    </source>
</evidence>
<keyword evidence="8" id="KW-0671">Queuosine biosynthesis</keyword>
<keyword evidence="5 8" id="KW-0408">Iron</keyword>
<keyword evidence="3 8" id="KW-0479">Metal-binding</keyword>
<proteinExistence type="inferred from homology"/>
<keyword evidence="1 8" id="KW-0004">4Fe-4S</keyword>
<dbReference type="EC" id="4.3.99.3" evidence="8"/>
<evidence type="ECO:0000256" key="6">
    <source>
        <dbReference type="ARBA" id="ARBA00023014"/>
    </source>
</evidence>
<evidence type="ECO:0000256" key="7">
    <source>
        <dbReference type="ARBA" id="ARBA00023239"/>
    </source>
</evidence>
<dbReference type="InterPro" id="IPR024924">
    <property type="entry name" value="7-CO-7-deazaguanine_synth-like"/>
</dbReference>
<dbReference type="InterPro" id="IPR007197">
    <property type="entry name" value="rSAM"/>
</dbReference>
<dbReference type="GO" id="GO:0016840">
    <property type="term" value="F:carbon-nitrogen lyase activity"/>
    <property type="evidence" value="ECO:0007669"/>
    <property type="project" value="UniProtKB-UniRule"/>
</dbReference>
<evidence type="ECO:0000256" key="8">
    <source>
        <dbReference type="HAMAP-Rule" id="MF_00917"/>
    </source>
</evidence>
<feature type="domain" description="Radical SAM core" evidence="9">
    <location>
        <begin position="16"/>
        <end position="211"/>
    </location>
</feature>
<feature type="binding site" evidence="8">
    <location>
        <position position="29"/>
    </location>
    <ligand>
        <name>[4Fe-4S] cluster</name>
        <dbReference type="ChEBI" id="CHEBI:49883"/>
        <note>4Fe-4S-S-AdoMet</note>
    </ligand>
</feature>
<comment type="function">
    <text evidence="8">Catalyzes the complex heterocyclic radical-mediated conversion of 6-carboxy-5,6,7,8-tetrahydropterin (CPH4) to 7-carboxy-7-deazaguanine (CDG), a step common to the biosynthetic pathways of all 7-deazapurine-containing compounds.</text>
</comment>
<dbReference type="UniPathway" id="UPA00391"/>
<accession>A0A7X6DM37</accession>
<comment type="caution">
    <text evidence="8">Lacks conserved residue(s) required for the propagation of feature annotation.</text>
</comment>
<dbReference type="PROSITE" id="PS51918">
    <property type="entry name" value="RADICAL_SAM"/>
    <property type="match status" value="1"/>
</dbReference>
<feature type="binding site" evidence="8">
    <location>
        <begin position="35"/>
        <end position="37"/>
    </location>
    <ligand>
        <name>S-adenosyl-L-methionine</name>
        <dbReference type="ChEBI" id="CHEBI:59789"/>
    </ligand>
</feature>
<dbReference type="InterPro" id="IPR058240">
    <property type="entry name" value="rSAM_sf"/>
</dbReference>
<dbReference type="RefSeq" id="WP_168058034.1">
    <property type="nucleotide sequence ID" value="NZ_VTOW01000001.1"/>
</dbReference>
<name>A0A7X6DM37_9BACT</name>
<evidence type="ECO:0000256" key="3">
    <source>
        <dbReference type="ARBA" id="ARBA00022723"/>
    </source>
</evidence>
<evidence type="ECO:0000259" key="9">
    <source>
        <dbReference type="PROSITE" id="PS51918"/>
    </source>
</evidence>
<keyword evidence="4 8" id="KW-0460">Magnesium</keyword>
<dbReference type="HAMAP" id="MF_00917">
    <property type="entry name" value="QueE"/>
    <property type="match status" value="1"/>
</dbReference>
<feature type="binding site" evidence="8">
    <location>
        <position position="36"/>
    </location>
    <ligand>
        <name>[4Fe-4S] cluster</name>
        <dbReference type="ChEBI" id="CHEBI:49883"/>
        <note>4Fe-4S-S-AdoMet</note>
    </ligand>
</feature>
<evidence type="ECO:0000256" key="4">
    <source>
        <dbReference type="ARBA" id="ARBA00022842"/>
    </source>
</evidence>
<dbReference type="PANTHER" id="PTHR42836:SF1">
    <property type="entry name" value="7-CARBOXY-7-DEAZAGUANINE SYNTHASE"/>
    <property type="match status" value="1"/>
</dbReference>
<dbReference type="CDD" id="cd01335">
    <property type="entry name" value="Radical_SAM"/>
    <property type="match status" value="1"/>
</dbReference>
<feature type="binding site" evidence="8">
    <location>
        <begin position="10"/>
        <end position="12"/>
    </location>
    <ligand>
        <name>substrate</name>
    </ligand>
</feature>
<dbReference type="PIRSF" id="PIRSF000370">
    <property type="entry name" value="QueE"/>
    <property type="match status" value="1"/>
</dbReference>
<keyword evidence="11" id="KW-1185">Reference proteome</keyword>
<comment type="cofactor">
    <cofactor evidence="8">
        <name>S-adenosyl-L-methionine</name>
        <dbReference type="ChEBI" id="CHEBI:59789"/>
    </cofactor>
    <text evidence="8">Binds 1 S-adenosyl-L-methionine per subunit.</text>
</comment>
<dbReference type="InterPro" id="IPR013785">
    <property type="entry name" value="Aldolase_TIM"/>
</dbReference>
<dbReference type="Proteomes" id="UP000534783">
    <property type="component" value="Unassembled WGS sequence"/>
</dbReference>
<keyword evidence="6 8" id="KW-0411">Iron-sulfur</keyword>
<dbReference type="EMBL" id="VTOW01000001">
    <property type="protein sequence ID" value="NKE69747.1"/>
    <property type="molecule type" value="Genomic_DNA"/>
</dbReference>
<comment type="pathway">
    <text evidence="8">Purine metabolism; 7-cyano-7-deazaguanine biosynthesis.</text>
</comment>
<dbReference type="PANTHER" id="PTHR42836">
    <property type="entry name" value="7-CARBOXY-7-DEAZAGUANINE SYNTHASE"/>
    <property type="match status" value="1"/>
</dbReference>